<feature type="active site" description="Proton donor" evidence="11">
    <location>
        <position position="210"/>
    </location>
</feature>
<dbReference type="Gene3D" id="3.30.70.260">
    <property type="match status" value="1"/>
</dbReference>
<organism evidence="16 17">
    <name type="scientific">Botrimarina colliarenosi</name>
    <dbReference type="NCBI Taxonomy" id="2528001"/>
    <lineage>
        <taxon>Bacteria</taxon>
        <taxon>Pseudomonadati</taxon>
        <taxon>Planctomycetota</taxon>
        <taxon>Planctomycetia</taxon>
        <taxon>Pirellulales</taxon>
        <taxon>Lacipirellulaceae</taxon>
        <taxon>Botrimarina</taxon>
    </lineage>
</organism>
<evidence type="ECO:0000259" key="15">
    <source>
        <dbReference type="PROSITE" id="PS51671"/>
    </source>
</evidence>
<evidence type="ECO:0000256" key="4">
    <source>
        <dbReference type="ARBA" id="ARBA00013213"/>
    </source>
</evidence>
<comment type="similarity">
    <text evidence="3 14">Belongs to the homoserine dehydrogenase family.</text>
</comment>
<dbReference type="PIRSF" id="PIRSF000098">
    <property type="entry name" value="Homoser_dehydrog"/>
    <property type="match status" value="1"/>
</dbReference>
<dbReference type="Proteomes" id="UP000317421">
    <property type="component" value="Unassembled WGS sequence"/>
</dbReference>
<keyword evidence="17" id="KW-1185">Reference proteome</keyword>
<evidence type="ECO:0000313" key="16">
    <source>
        <dbReference type="EMBL" id="TWT95291.1"/>
    </source>
</evidence>
<evidence type="ECO:0000256" key="14">
    <source>
        <dbReference type="RuleBase" id="RU004171"/>
    </source>
</evidence>
<dbReference type="SUPFAM" id="SSF55347">
    <property type="entry name" value="Glyceraldehyde-3-phosphate dehydrogenase-like, C-terminal domain"/>
    <property type="match status" value="1"/>
</dbReference>
<dbReference type="SUPFAM" id="SSF51735">
    <property type="entry name" value="NAD(P)-binding Rossmann-fold domains"/>
    <property type="match status" value="1"/>
</dbReference>
<dbReference type="InterPro" id="IPR005106">
    <property type="entry name" value="Asp/hSer_DH_NAD-bd"/>
</dbReference>
<dbReference type="PANTHER" id="PTHR43331:SF1">
    <property type="entry name" value="HOMOSERINE DEHYDROGENASE"/>
    <property type="match status" value="1"/>
</dbReference>
<evidence type="ECO:0000256" key="10">
    <source>
        <dbReference type="ARBA" id="ARBA00023167"/>
    </source>
</evidence>
<evidence type="ECO:0000256" key="5">
    <source>
        <dbReference type="ARBA" id="ARBA00013376"/>
    </source>
</evidence>
<evidence type="ECO:0000256" key="7">
    <source>
        <dbReference type="ARBA" id="ARBA00022697"/>
    </source>
</evidence>
<name>A0A5C6A8D9_9BACT</name>
<dbReference type="GO" id="GO:0004412">
    <property type="term" value="F:homoserine dehydrogenase activity"/>
    <property type="evidence" value="ECO:0007669"/>
    <property type="project" value="UniProtKB-EC"/>
</dbReference>
<sequence>MDTTPQEKTKIGLVGLGTVGSGVARILLDHGDRTARQAGRVLWLERASVRDLKKARDCNLPAGVLTDQIDAIVSDPSIDVVAELMGGVELAREVILSLLKAGKDVVTANKALIAAHGPELFDAAREAGRTIAFEAAVAGGVPIIANLTQCLSGNQVESLTGILNGTCNFILSKMHAEHVPYSEVIAEAQRLGYAEADPAMDVDGTDTAQKLAILAHLAFGARPDWRAIPRVGIDTLDLADVRMAQELGYTIKLLGVAELTEKGLQLSVGPTFVKNGSPMADVAGPMNAVRVTADAVGELFLQGPGAGQMPTASAVVADLIDTAVGRTKLTFQTLKLWSNESERTPVADQADAVARFYLRIDAADEPGVLAQIASALAAEGISIASFQQQASDAATVPLVLMTHDTTEGAAARACTAIGKLAPVAAAPVRLRVVG</sequence>
<dbReference type="FunFam" id="3.30.360.10:FF:000005">
    <property type="entry name" value="Homoserine dehydrogenase"/>
    <property type="match status" value="1"/>
</dbReference>
<dbReference type="InterPro" id="IPR019811">
    <property type="entry name" value="HDH_CS"/>
</dbReference>
<feature type="binding site" evidence="12">
    <location>
        <position position="110"/>
    </location>
    <ligand>
        <name>NADPH</name>
        <dbReference type="ChEBI" id="CHEBI:57783"/>
    </ligand>
</feature>
<evidence type="ECO:0000256" key="9">
    <source>
        <dbReference type="ARBA" id="ARBA00023002"/>
    </source>
</evidence>
<reference evidence="16 17" key="1">
    <citation type="submission" date="2019-02" db="EMBL/GenBank/DDBJ databases">
        <title>Deep-cultivation of Planctomycetes and their phenomic and genomic characterization uncovers novel biology.</title>
        <authorList>
            <person name="Wiegand S."/>
            <person name="Jogler M."/>
            <person name="Boedeker C."/>
            <person name="Pinto D."/>
            <person name="Vollmers J."/>
            <person name="Rivas-Marin E."/>
            <person name="Kohn T."/>
            <person name="Peeters S.H."/>
            <person name="Heuer A."/>
            <person name="Rast P."/>
            <person name="Oberbeckmann S."/>
            <person name="Bunk B."/>
            <person name="Jeske O."/>
            <person name="Meyerdierks A."/>
            <person name="Storesund J.E."/>
            <person name="Kallscheuer N."/>
            <person name="Luecker S."/>
            <person name="Lage O.M."/>
            <person name="Pohl T."/>
            <person name="Merkel B.J."/>
            <person name="Hornburger P."/>
            <person name="Mueller R.-W."/>
            <person name="Bruemmer F."/>
            <person name="Labrenz M."/>
            <person name="Spormann A.M."/>
            <person name="Op Den Camp H."/>
            <person name="Overmann J."/>
            <person name="Amann R."/>
            <person name="Jetten M.S.M."/>
            <person name="Mascher T."/>
            <person name="Medema M.H."/>
            <person name="Devos D.P."/>
            <person name="Kaster A.-K."/>
            <person name="Ovreas L."/>
            <person name="Rohde M."/>
            <person name="Galperin M.Y."/>
            <person name="Jogler C."/>
        </authorList>
    </citation>
    <scope>NUCLEOTIDE SEQUENCE [LARGE SCALE GENOMIC DNA]</scope>
    <source>
        <strain evidence="16 17">Pla108</strain>
    </source>
</reference>
<keyword evidence="8 12" id="KW-0521">NADP</keyword>
<dbReference type="PROSITE" id="PS51671">
    <property type="entry name" value="ACT"/>
    <property type="match status" value="1"/>
</dbReference>
<dbReference type="GO" id="GO:0009086">
    <property type="term" value="P:methionine biosynthetic process"/>
    <property type="evidence" value="ECO:0007669"/>
    <property type="project" value="UniProtKB-KW"/>
</dbReference>
<evidence type="ECO:0000256" key="3">
    <source>
        <dbReference type="ARBA" id="ARBA00006753"/>
    </source>
</evidence>
<dbReference type="GO" id="GO:0009088">
    <property type="term" value="P:threonine biosynthetic process"/>
    <property type="evidence" value="ECO:0007669"/>
    <property type="project" value="UniProtKB-UniPathway"/>
</dbReference>
<dbReference type="EMBL" id="SJPR01000005">
    <property type="protein sequence ID" value="TWT95291.1"/>
    <property type="molecule type" value="Genomic_DNA"/>
</dbReference>
<keyword evidence="7 13" id="KW-0791">Threonine biosynthesis</keyword>
<dbReference type="NCBIfam" id="NF004976">
    <property type="entry name" value="PRK06349.1"/>
    <property type="match status" value="1"/>
</dbReference>
<keyword evidence="9 13" id="KW-0560">Oxidoreductase</keyword>
<comment type="pathway">
    <text evidence="2 13">Amino-acid biosynthesis; L-methionine biosynthesis via de novo pathway; L-homoserine from L-aspartate: step 3/3.</text>
</comment>
<evidence type="ECO:0000256" key="1">
    <source>
        <dbReference type="ARBA" id="ARBA00005056"/>
    </source>
</evidence>
<dbReference type="Gene3D" id="3.40.50.720">
    <property type="entry name" value="NAD(P)-binding Rossmann-like Domain"/>
    <property type="match status" value="1"/>
</dbReference>
<dbReference type="PANTHER" id="PTHR43331">
    <property type="entry name" value="HOMOSERINE DEHYDROGENASE"/>
    <property type="match status" value="1"/>
</dbReference>
<dbReference type="AlphaFoldDB" id="A0A5C6A8D9"/>
<dbReference type="Gene3D" id="3.30.360.10">
    <property type="entry name" value="Dihydrodipicolinate Reductase, domain 2"/>
    <property type="match status" value="1"/>
</dbReference>
<dbReference type="RefSeq" id="WP_146446139.1">
    <property type="nucleotide sequence ID" value="NZ_SJPR01000005.1"/>
</dbReference>
<dbReference type="UniPathway" id="UPA00051">
    <property type="reaction ID" value="UER00465"/>
</dbReference>
<dbReference type="UniPathway" id="UPA00050">
    <property type="reaction ID" value="UER00063"/>
</dbReference>
<dbReference type="InterPro" id="IPR036291">
    <property type="entry name" value="NAD(P)-bd_dom_sf"/>
</dbReference>
<dbReference type="Pfam" id="PF00742">
    <property type="entry name" value="Homoserine_dh"/>
    <property type="match status" value="1"/>
</dbReference>
<comment type="caution">
    <text evidence="16">The sequence shown here is derived from an EMBL/GenBank/DDBJ whole genome shotgun (WGS) entry which is preliminary data.</text>
</comment>
<evidence type="ECO:0000256" key="8">
    <source>
        <dbReference type="ARBA" id="ARBA00022857"/>
    </source>
</evidence>
<dbReference type="GO" id="GO:0050661">
    <property type="term" value="F:NADP binding"/>
    <property type="evidence" value="ECO:0007669"/>
    <property type="project" value="InterPro"/>
</dbReference>
<protein>
    <recommendedName>
        <fullName evidence="5 13">Homoserine dehydrogenase</fullName>
        <ecNumber evidence="4 13">1.1.1.3</ecNumber>
    </recommendedName>
</protein>
<comment type="catalytic activity">
    <reaction evidence="13">
        <text>L-homoserine + NADP(+) = L-aspartate 4-semialdehyde + NADPH + H(+)</text>
        <dbReference type="Rhea" id="RHEA:15761"/>
        <dbReference type="ChEBI" id="CHEBI:15378"/>
        <dbReference type="ChEBI" id="CHEBI:57476"/>
        <dbReference type="ChEBI" id="CHEBI:57783"/>
        <dbReference type="ChEBI" id="CHEBI:58349"/>
        <dbReference type="ChEBI" id="CHEBI:537519"/>
        <dbReference type="EC" id="1.1.1.3"/>
    </reaction>
</comment>
<dbReference type="InterPro" id="IPR001342">
    <property type="entry name" value="HDH_cat"/>
</dbReference>
<accession>A0A5C6A8D9</accession>
<dbReference type="Pfam" id="PF03447">
    <property type="entry name" value="NAD_binding_3"/>
    <property type="match status" value="1"/>
</dbReference>
<dbReference type="CDD" id="cd04881">
    <property type="entry name" value="ACT_HSDH-Hom"/>
    <property type="match status" value="1"/>
</dbReference>
<feature type="binding site" evidence="12">
    <location>
        <position position="195"/>
    </location>
    <ligand>
        <name>L-homoserine</name>
        <dbReference type="ChEBI" id="CHEBI:57476"/>
    </ligand>
</feature>
<dbReference type="Pfam" id="PF01842">
    <property type="entry name" value="ACT"/>
    <property type="match status" value="1"/>
</dbReference>
<dbReference type="EC" id="1.1.1.3" evidence="4 13"/>
<feature type="domain" description="ACT" evidence="15">
    <location>
        <begin position="357"/>
        <end position="433"/>
    </location>
</feature>
<evidence type="ECO:0000313" key="17">
    <source>
        <dbReference type="Proteomes" id="UP000317421"/>
    </source>
</evidence>
<evidence type="ECO:0000256" key="12">
    <source>
        <dbReference type="PIRSR" id="PIRSR000098-2"/>
    </source>
</evidence>
<dbReference type="InterPro" id="IPR045865">
    <property type="entry name" value="ACT-like_dom_sf"/>
</dbReference>
<dbReference type="OrthoDB" id="9808167at2"/>
<keyword evidence="6 13" id="KW-0028">Amino-acid biosynthesis</keyword>
<evidence type="ECO:0000256" key="2">
    <source>
        <dbReference type="ARBA" id="ARBA00005062"/>
    </source>
</evidence>
<dbReference type="SUPFAM" id="SSF55021">
    <property type="entry name" value="ACT-like"/>
    <property type="match status" value="1"/>
</dbReference>
<dbReference type="InterPro" id="IPR002912">
    <property type="entry name" value="ACT_dom"/>
</dbReference>
<evidence type="ECO:0000256" key="6">
    <source>
        <dbReference type="ARBA" id="ARBA00022605"/>
    </source>
</evidence>
<comment type="pathway">
    <text evidence="1 13">Amino-acid biosynthesis; L-threonine biosynthesis; L-threonine from L-aspartate: step 3/5.</text>
</comment>
<dbReference type="InterPro" id="IPR016204">
    <property type="entry name" value="HDH"/>
</dbReference>
<gene>
    <name evidence="16" type="primary">hom</name>
    <name evidence="16" type="ORF">Pla108_34360</name>
</gene>
<dbReference type="PROSITE" id="PS01042">
    <property type="entry name" value="HOMOSER_DHGENASE"/>
    <property type="match status" value="1"/>
</dbReference>
<feature type="binding site" evidence="12">
    <location>
        <begin position="14"/>
        <end position="21"/>
    </location>
    <ligand>
        <name>NADP(+)</name>
        <dbReference type="ChEBI" id="CHEBI:58349"/>
    </ligand>
</feature>
<keyword evidence="10 13" id="KW-0486">Methionine biosynthesis</keyword>
<evidence type="ECO:0000256" key="11">
    <source>
        <dbReference type="PIRSR" id="PIRSR000098-1"/>
    </source>
</evidence>
<evidence type="ECO:0000256" key="13">
    <source>
        <dbReference type="RuleBase" id="RU000579"/>
    </source>
</evidence>
<proteinExistence type="inferred from homology"/>